<comment type="caution">
    <text evidence="2">The sequence shown here is derived from an EMBL/GenBank/DDBJ whole genome shotgun (WGS) entry which is preliminary data.</text>
</comment>
<keyword evidence="1" id="KW-1133">Transmembrane helix</keyword>
<sequence length="140" mass="15109">MLVATATAHFIPPSVSVMPSHDDLAAMVPPFVPFAHVMVYVTGLLELLGAAGLVRTVTRPVAGIGLAVLFVLMLPANIYAAIEHIPFDGEPATPLWFRIPEQLLFITIALWAARTARETPHRDWPAAIRPGTDDTAAARH</sequence>
<keyword evidence="1" id="KW-0812">Transmembrane</keyword>
<dbReference type="EMBL" id="JARAWN010000278">
    <property type="protein sequence ID" value="MDX3134304.1"/>
    <property type="molecule type" value="Genomic_DNA"/>
</dbReference>
<dbReference type="RefSeq" id="WP_319696337.1">
    <property type="nucleotide sequence ID" value="NZ_JARAWN010000278.1"/>
</dbReference>
<evidence type="ECO:0000313" key="3">
    <source>
        <dbReference type="Proteomes" id="UP001273589"/>
    </source>
</evidence>
<evidence type="ECO:0000256" key="1">
    <source>
        <dbReference type="SAM" id="Phobius"/>
    </source>
</evidence>
<feature type="transmembrane region" description="Helical" evidence="1">
    <location>
        <begin position="34"/>
        <end position="54"/>
    </location>
</feature>
<proteinExistence type="predicted"/>
<organism evidence="2 3">
    <name type="scientific">Streptomyces europaeiscabiei</name>
    <dbReference type="NCBI Taxonomy" id="146819"/>
    <lineage>
        <taxon>Bacteria</taxon>
        <taxon>Bacillati</taxon>
        <taxon>Actinomycetota</taxon>
        <taxon>Actinomycetes</taxon>
        <taxon>Kitasatosporales</taxon>
        <taxon>Streptomycetaceae</taxon>
        <taxon>Streptomyces</taxon>
    </lineage>
</organism>
<dbReference type="PANTHER" id="PTHR36974:SF1">
    <property type="entry name" value="DOXX FAMILY MEMBRANE PROTEIN"/>
    <property type="match status" value="1"/>
</dbReference>
<gene>
    <name evidence="2" type="ORF">PV367_31980</name>
</gene>
<evidence type="ECO:0008006" key="4">
    <source>
        <dbReference type="Google" id="ProtNLM"/>
    </source>
</evidence>
<dbReference type="PANTHER" id="PTHR36974">
    <property type="entry name" value="MEMBRANE PROTEIN-RELATED"/>
    <property type="match status" value="1"/>
</dbReference>
<dbReference type="AlphaFoldDB" id="A0AAJ2PVT0"/>
<feature type="transmembrane region" description="Helical" evidence="1">
    <location>
        <begin position="61"/>
        <end position="82"/>
    </location>
</feature>
<reference evidence="2" key="1">
    <citation type="journal article" date="2023" name="Microb. Genom.">
        <title>Mesoterricola silvestris gen. nov., sp. nov., Mesoterricola sediminis sp. nov., Geothrix oryzae sp. nov., Geothrix edaphica sp. nov., Geothrix rubra sp. nov., and Geothrix limicola sp. nov., six novel members of Acidobacteriota isolated from soils.</title>
        <authorList>
            <person name="Weisberg A.J."/>
            <person name="Pearce E."/>
            <person name="Kramer C.G."/>
            <person name="Chang J.H."/>
            <person name="Clarke C.R."/>
        </authorList>
    </citation>
    <scope>NUCLEOTIDE SEQUENCE</scope>
    <source>
        <strain evidence="2">ND06-05F</strain>
    </source>
</reference>
<evidence type="ECO:0000313" key="2">
    <source>
        <dbReference type="EMBL" id="MDX3134304.1"/>
    </source>
</evidence>
<dbReference type="Proteomes" id="UP001273589">
    <property type="component" value="Unassembled WGS sequence"/>
</dbReference>
<keyword evidence="1" id="KW-0472">Membrane</keyword>
<protein>
    <recommendedName>
        <fullName evidence="4">DoxX family protein</fullName>
    </recommendedName>
</protein>
<name>A0AAJ2PVT0_9ACTN</name>
<feature type="transmembrane region" description="Helical" evidence="1">
    <location>
        <begin position="94"/>
        <end position="113"/>
    </location>
</feature>
<accession>A0AAJ2PVT0</accession>